<accession>A0ABP7DYM9</accession>
<dbReference type="InterPro" id="IPR000835">
    <property type="entry name" value="HTH_MarR-typ"/>
</dbReference>
<keyword evidence="2" id="KW-0238">DNA-binding</keyword>
<comment type="caution">
    <text evidence="5">The sequence shown here is derived from an EMBL/GenBank/DDBJ whole genome shotgun (WGS) entry which is preliminary data.</text>
</comment>
<dbReference type="InterPro" id="IPR052526">
    <property type="entry name" value="HTH-type_Bedaq_tolerance"/>
</dbReference>
<name>A0ABP7DYM9_9ACTN</name>
<dbReference type="InterPro" id="IPR023187">
    <property type="entry name" value="Tscrpt_reg_MarR-type_CS"/>
</dbReference>
<keyword evidence="1" id="KW-0805">Transcription regulation</keyword>
<evidence type="ECO:0000313" key="6">
    <source>
        <dbReference type="Proteomes" id="UP001500051"/>
    </source>
</evidence>
<dbReference type="Pfam" id="PF01047">
    <property type="entry name" value="MarR"/>
    <property type="match status" value="1"/>
</dbReference>
<gene>
    <name evidence="5" type="ORF">GCM10022204_32900</name>
</gene>
<evidence type="ECO:0000313" key="5">
    <source>
        <dbReference type="EMBL" id="GAA3711516.1"/>
    </source>
</evidence>
<keyword evidence="6" id="KW-1185">Reference proteome</keyword>
<feature type="domain" description="HTH marR-type" evidence="4">
    <location>
        <begin position="11"/>
        <end position="140"/>
    </location>
</feature>
<dbReference type="PANTHER" id="PTHR39515">
    <property type="entry name" value="CONSERVED PROTEIN"/>
    <property type="match status" value="1"/>
</dbReference>
<evidence type="ECO:0000259" key="4">
    <source>
        <dbReference type="PROSITE" id="PS50995"/>
    </source>
</evidence>
<dbReference type="EMBL" id="BAAAYX010000013">
    <property type="protein sequence ID" value="GAA3711516.1"/>
    <property type="molecule type" value="Genomic_DNA"/>
</dbReference>
<evidence type="ECO:0000256" key="1">
    <source>
        <dbReference type="ARBA" id="ARBA00023015"/>
    </source>
</evidence>
<dbReference type="Gene3D" id="1.10.10.10">
    <property type="entry name" value="Winged helix-like DNA-binding domain superfamily/Winged helix DNA-binding domain"/>
    <property type="match status" value="1"/>
</dbReference>
<dbReference type="Proteomes" id="UP001500051">
    <property type="component" value="Unassembled WGS sequence"/>
</dbReference>
<evidence type="ECO:0000256" key="3">
    <source>
        <dbReference type="ARBA" id="ARBA00023163"/>
    </source>
</evidence>
<evidence type="ECO:0000256" key="2">
    <source>
        <dbReference type="ARBA" id="ARBA00023125"/>
    </source>
</evidence>
<protein>
    <submittedName>
        <fullName evidence="5">MarR family transcriptional regulator</fullName>
    </submittedName>
</protein>
<dbReference type="PROSITE" id="PS50995">
    <property type="entry name" value="HTH_MARR_2"/>
    <property type="match status" value="1"/>
</dbReference>
<dbReference type="SUPFAM" id="SSF46785">
    <property type="entry name" value="Winged helix' DNA-binding domain"/>
    <property type="match status" value="1"/>
</dbReference>
<dbReference type="SMART" id="SM00347">
    <property type="entry name" value="HTH_MARR"/>
    <property type="match status" value="1"/>
</dbReference>
<reference evidence="6" key="1">
    <citation type="journal article" date="2019" name="Int. J. Syst. Evol. Microbiol.">
        <title>The Global Catalogue of Microorganisms (GCM) 10K type strain sequencing project: providing services to taxonomists for standard genome sequencing and annotation.</title>
        <authorList>
            <consortium name="The Broad Institute Genomics Platform"/>
            <consortium name="The Broad Institute Genome Sequencing Center for Infectious Disease"/>
            <person name="Wu L."/>
            <person name="Ma J."/>
        </authorList>
    </citation>
    <scope>NUCLEOTIDE SEQUENCE [LARGE SCALE GENOMIC DNA]</scope>
    <source>
        <strain evidence="6">JCM 16548</strain>
    </source>
</reference>
<dbReference type="PANTHER" id="PTHR39515:SF2">
    <property type="entry name" value="HTH-TYPE TRANSCRIPTIONAL REGULATOR RV0880"/>
    <property type="match status" value="1"/>
</dbReference>
<dbReference type="InterPro" id="IPR036388">
    <property type="entry name" value="WH-like_DNA-bd_sf"/>
</dbReference>
<organism evidence="5 6">
    <name type="scientific">Microlunatus aurantiacus</name>
    <dbReference type="NCBI Taxonomy" id="446786"/>
    <lineage>
        <taxon>Bacteria</taxon>
        <taxon>Bacillati</taxon>
        <taxon>Actinomycetota</taxon>
        <taxon>Actinomycetes</taxon>
        <taxon>Propionibacteriales</taxon>
        <taxon>Propionibacteriaceae</taxon>
        <taxon>Microlunatus</taxon>
    </lineage>
</organism>
<keyword evidence="3" id="KW-0804">Transcription</keyword>
<dbReference type="InterPro" id="IPR036390">
    <property type="entry name" value="WH_DNA-bd_sf"/>
</dbReference>
<dbReference type="PRINTS" id="PR00598">
    <property type="entry name" value="HTHMARR"/>
</dbReference>
<dbReference type="PROSITE" id="PS01117">
    <property type="entry name" value="HTH_MARR_1"/>
    <property type="match status" value="1"/>
</dbReference>
<sequence length="144" mass="16174">MPTYESILLLAGELRPAVFRLARHLRQARADAEELTPSQLSAMGVLLREGELQIGELAAYEQVRAPSMTRLVDHLEGRGLLRRTPSPTDKRAIVVGLTDQGSELLEANRQRRNEWLAVRLEKLTEAERATLRTAIPVLRKIAET</sequence>
<dbReference type="RefSeq" id="WP_344813500.1">
    <property type="nucleotide sequence ID" value="NZ_BAAAYX010000013.1"/>
</dbReference>
<proteinExistence type="predicted"/>